<organism evidence="10 11">
    <name type="scientific">Phaeobacter gallaeciensis</name>
    <dbReference type="NCBI Taxonomy" id="60890"/>
    <lineage>
        <taxon>Bacteria</taxon>
        <taxon>Pseudomonadati</taxon>
        <taxon>Pseudomonadota</taxon>
        <taxon>Alphaproteobacteria</taxon>
        <taxon>Rhodobacterales</taxon>
        <taxon>Roseobacteraceae</taxon>
        <taxon>Phaeobacter</taxon>
    </lineage>
</organism>
<dbReference type="SUPFAM" id="SSF52943">
    <property type="entry name" value="ATP synthase (F1-ATPase), gamma subunit"/>
    <property type="match status" value="1"/>
</dbReference>
<dbReference type="AlphaFoldDB" id="A0ABD4X604"/>
<evidence type="ECO:0000313" key="10">
    <source>
        <dbReference type="EMBL" id="MDE4164936.1"/>
    </source>
</evidence>
<dbReference type="RefSeq" id="WP_274839101.1">
    <property type="nucleotide sequence ID" value="NZ_JARCJF010000001.1"/>
</dbReference>
<comment type="caution">
    <text evidence="10">The sequence shown here is derived from an EMBL/GenBank/DDBJ whole genome shotgun (WGS) entry which is preliminary data.</text>
</comment>
<evidence type="ECO:0000256" key="1">
    <source>
        <dbReference type="ARBA" id="ARBA00003456"/>
    </source>
</evidence>
<keyword evidence="4" id="KW-0813">Transport</keyword>
<evidence type="ECO:0000256" key="4">
    <source>
        <dbReference type="ARBA" id="ARBA00022448"/>
    </source>
</evidence>
<dbReference type="PRINTS" id="PR00126">
    <property type="entry name" value="ATPASEGAMMA"/>
</dbReference>
<gene>
    <name evidence="10" type="ORF">PXK24_04485</name>
</gene>
<dbReference type="InterPro" id="IPR000131">
    <property type="entry name" value="ATP_synth_F1_gsu"/>
</dbReference>
<dbReference type="Gene3D" id="1.10.287.80">
    <property type="entry name" value="ATP synthase, gamma subunit, helix hairpin domain"/>
    <property type="match status" value="1"/>
</dbReference>
<keyword evidence="8" id="KW-0139">CF(1)</keyword>
<comment type="function">
    <text evidence="1">Produces ATP from ADP in the presence of a proton gradient across the membrane. The gamma chain is believed to be important in regulating ATPase activity and the flow of protons through the CF(0) complex.</text>
</comment>
<evidence type="ECO:0000256" key="9">
    <source>
        <dbReference type="ARBA" id="ARBA00023310"/>
    </source>
</evidence>
<dbReference type="Pfam" id="PF00231">
    <property type="entry name" value="ATP-synt"/>
    <property type="match status" value="1"/>
</dbReference>
<proteinExistence type="inferred from homology"/>
<dbReference type="GO" id="GO:1902600">
    <property type="term" value="P:proton transmembrane transport"/>
    <property type="evidence" value="ECO:0007669"/>
    <property type="project" value="UniProtKB-KW"/>
</dbReference>
<comment type="subcellular location">
    <subcellularLocation>
        <location evidence="2">Membrane</location>
        <topology evidence="2">Peripheral membrane protein</topology>
    </subcellularLocation>
</comment>
<keyword evidence="7" id="KW-0472">Membrane</keyword>
<protein>
    <submittedName>
        <fullName evidence="10">F0F1 ATP synthase subunit gamma</fullName>
    </submittedName>
</protein>
<dbReference type="EMBL" id="JARCJK010000001">
    <property type="protein sequence ID" value="MDE4164936.1"/>
    <property type="molecule type" value="Genomic_DNA"/>
</dbReference>
<evidence type="ECO:0000256" key="6">
    <source>
        <dbReference type="ARBA" id="ARBA00023065"/>
    </source>
</evidence>
<keyword evidence="9" id="KW-0066">ATP synthesis</keyword>
<dbReference type="Gene3D" id="3.40.1380.10">
    <property type="match status" value="1"/>
</dbReference>
<reference evidence="10 11" key="1">
    <citation type="submission" date="2023-02" db="EMBL/GenBank/DDBJ databases">
        <title>Population genomics of bacteria associated with diatom.</title>
        <authorList>
            <person name="Xie J."/>
            <person name="Wang H."/>
        </authorList>
    </citation>
    <scope>NUCLEOTIDE SEQUENCE [LARGE SCALE GENOMIC DNA]</scope>
    <source>
        <strain evidence="10 11">PT47_8</strain>
    </source>
</reference>
<dbReference type="PANTHER" id="PTHR11693">
    <property type="entry name" value="ATP SYNTHASE GAMMA CHAIN"/>
    <property type="match status" value="1"/>
</dbReference>
<sequence length="285" mass="31054">MSSTASTARRARQVVELARIEARLESLGQLGVLVTAMRSMAAVRAREAQEALIGTQAFCATVDRAIASLSQLPGRKTPDETGAPVLLVITSENGFVGGFNTRIMEHVQEIRTPEERLVLIGRRGQILAGEMHMQPEIALPMTSRVSGVTQLARRATNRLMGATHARVVFAQHEKSGTYAVVHRSVLPLAADPPQNAAAAPPLHHLPTPELLDRLAGEYLFAEIAHALMESLACENNVRLLTMDAATRNIDSRFDKLRREERQALQEQTTSDMLDVIVGSEAVEGK</sequence>
<keyword evidence="6" id="KW-0406">Ion transport</keyword>
<comment type="similarity">
    <text evidence="3">Belongs to the ATPase gamma chain family.</text>
</comment>
<dbReference type="PANTHER" id="PTHR11693:SF22">
    <property type="entry name" value="ATP SYNTHASE SUBUNIT GAMMA, MITOCHONDRIAL"/>
    <property type="match status" value="1"/>
</dbReference>
<evidence type="ECO:0000256" key="3">
    <source>
        <dbReference type="ARBA" id="ARBA00007681"/>
    </source>
</evidence>
<evidence type="ECO:0000256" key="8">
    <source>
        <dbReference type="ARBA" id="ARBA00023196"/>
    </source>
</evidence>
<evidence type="ECO:0000256" key="2">
    <source>
        <dbReference type="ARBA" id="ARBA00004170"/>
    </source>
</evidence>
<evidence type="ECO:0000313" key="11">
    <source>
        <dbReference type="Proteomes" id="UP001218364"/>
    </source>
</evidence>
<keyword evidence="5" id="KW-0375">Hydrogen ion transport</keyword>
<evidence type="ECO:0000256" key="7">
    <source>
        <dbReference type="ARBA" id="ARBA00023136"/>
    </source>
</evidence>
<accession>A0ABD4X604</accession>
<dbReference type="GO" id="GO:0045259">
    <property type="term" value="C:proton-transporting ATP synthase complex"/>
    <property type="evidence" value="ECO:0007669"/>
    <property type="project" value="UniProtKB-KW"/>
</dbReference>
<dbReference type="Proteomes" id="UP001218364">
    <property type="component" value="Unassembled WGS sequence"/>
</dbReference>
<name>A0ABD4X604_9RHOB</name>
<dbReference type="GO" id="GO:0006754">
    <property type="term" value="P:ATP biosynthetic process"/>
    <property type="evidence" value="ECO:0007669"/>
    <property type="project" value="UniProtKB-KW"/>
</dbReference>
<dbReference type="InterPro" id="IPR035968">
    <property type="entry name" value="ATP_synth_F1_ATPase_gsu"/>
</dbReference>
<evidence type="ECO:0000256" key="5">
    <source>
        <dbReference type="ARBA" id="ARBA00022781"/>
    </source>
</evidence>